<organism evidence="2 3">
    <name type="scientific">Mizuhopecten yessoensis</name>
    <name type="common">Japanese scallop</name>
    <name type="synonym">Patinopecten yessoensis</name>
    <dbReference type="NCBI Taxonomy" id="6573"/>
    <lineage>
        <taxon>Eukaryota</taxon>
        <taxon>Metazoa</taxon>
        <taxon>Spiralia</taxon>
        <taxon>Lophotrochozoa</taxon>
        <taxon>Mollusca</taxon>
        <taxon>Bivalvia</taxon>
        <taxon>Autobranchia</taxon>
        <taxon>Pteriomorphia</taxon>
        <taxon>Pectinida</taxon>
        <taxon>Pectinoidea</taxon>
        <taxon>Pectinidae</taxon>
        <taxon>Mizuhopecten</taxon>
    </lineage>
</organism>
<dbReference type="Proteomes" id="UP000242188">
    <property type="component" value="Unassembled WGS sequence"/>
</dbReference>
<dbReference type="STRING" id="6573.A0A210PTQ2"/>
<dbReference type="InterPro" id="IPR052654">
    <property type="entry name" value="CS_Sulfotransferase"/>
</dbReference>
<dbReference type="PANTHER" id="PTHR15723">
    <property type="entry name" value="CARBOHYDRATE SULFOTRANSFERASE 15"/>
    <property type="match status" value="1"/>
</dbReference>
<evidence type="ECO:0000313" key="3">
    <source>
        <dbReference type="Proteomes" id="UP000242188"/>
    </source>
</evidence>
<dbReference type="EMBL" id="NEDP02005500">
    <property type="protein sequence ID" value="OWF39879.1"/>
    <property type="molecule type" value="Genomic_DNA"/>
</dbReference>
<gene>
    <name evidence="2" type="ORF">KP79_PYT25152</name>
</gene>
<proteinExistence type="predicted"/>
<dbReference type="OrthoDB" id="526228at2759"/>
<dbReference type="AlphaFoldDB" id="A0A210PTQ2"/>
<feature type="domain" description="Sulfotransferase" evidence="1">
    <location>
        <begin position="99"/>
        <end position="373"/>
    </location>
</feature>
<dbReference type="InterPro" id="IPR000863">
    <property type="entry name" value="Sulfotransferase_dom"/>
</dbReference>
<protein>
    <submittedName>
        <fullName evidence="2">Carbohydrate sulfotransferase 15</fullName>
    </submittedName>
</protein>
<dbReference type="SUPFAM" id="SSF52540">
    <property type="entry name" value="P-loop containing nucleoside triphosphate hydrolases"/>
    <property type="match status" value="1"/>
</dbReference>
<dbReference type="Pfam" id="PF00685">
    <property type="entry name" value="Sulfotransfer_1"/>
    <property type="match status" value="1"/>
</dbReference>
<reference evidence="2 3" key="1">
    <citation type="journal article" date="2017" name="Nat. Ecol. Evol.">
        <title>Scallop genome provides insights into evolution of bilaterian karyotype and development.</title>
        <authorList>
            <person name="Wang S."/>
            <person name="Zhang J."/>
            <person name="Jiao W."/>
            <person name="Li J."/>
            <person name="Xun X."/>
            <person name="Sun Y."/>
            <person name="Guo X."/>
            <person name="Huan P."/>
            <person name="Dong B."/>
            <person name="Zhang L."/>
            <person name="Hu X."/>
            <person name="Sun X."/>
            <person name="Wang J."/>
            <person name="Zhao C."/>
            <person name="Wang Y."/>
            <person name="Wang D."/>
            <person name="Huang X."/>
            <person name="Wang R."/>
            <person name="Lv J."/>
            <person name="Li Y."/>
            <person name="Zhang Z."/>
            <person name="Liu B."/>
            <person name="Lu W."/>
            <person name="Hui Y."/>
            <person name="Liang J."/>
            <person name="Zhou Z."/>
            <person name="Hou R."/>
            <person name="Li X."/>
            <person name="Liu Y."/>
            <person name="Li H."/>
            <person name="Ning X."/>
            <person name="Lin Y."/>
            <person name="Zhao L."/>
            <person name="Xing Q."/>
            <person name="Dou J."/>
            <person name="Li Y."/>
            <person name="Mao J."/>
            <person name="Guo H."/>
            <person name="Dou H."/>
            <person name="Li T."/>
            <person name="Mu C."/>
            <person name="Jiang W."/>
            <person name="Fu Q."/>
            <person name="Fu X."/>
            <person name="Miao Y."/>
            <person name="Liu J."/>
            <person name="Yu Q."/>
            <person name="Li R."/>
            <person name="Liao H."/>
            <person name="Li X."/>
            <person name="Kong Y."/>
            <person name="Jiang Z."/>
            <person name="Chourrout D."/>
            <person name="Li R."/>
            <person name="Bao Z."/>
        </authorList>
    </citation>
    <scope>NUCLEOTIDE SEQUENCE [LARGE SCALE GENOMIC DNA]</scope>
    <source>
        <strain evidence="2 3">PY_sf001</strain>
    </source>
</reference>
<keyword evidence="3" id="KW-1185">Reference proteome</keyword>
<dbReference type="PANTHER" id="PTHR15723:SF0">
    <property type="entry name" value="CARBOHYDRATE SULFOTRANSFERASE 15"/>
    <property type="match status" value="1"/>
</dbReference>
<keyword evidence="2" id="KW-0808">Transferase</keyword>
<dbReference type="Gene3D" id="3.40.50.300">
    <property type="entry name" value="P-loop containing nucleotide triphosphate hydrolases"/>
    <property type="match status" value="1"/>
</dbReference>
<dbReference type="InterPro" id="IPR027417">
    <property type="entry name" value="P-loop_NTPase"/>
</dbReference>
<evidence type="ECO:0000313" key="2">
    <source>
        <dbReference type="EMBL" id="OWF39879.1"/>
    </source>
</evidence>
<evidence type="ECO:0000259" key="1">
    <source>
        <dbReference type="Pfam" id="PF00685"/>
    </source>
</evidence>
<dbReference type="GO" id="GO:0050659">
    <property type="term" value="F:N-acetylgalactosamine 4-sulfate 6-O-sulfotransferase activity"/>
    <property type="evidence" value="ECO:0007669"/>
    <property type="project" value="TreeGrafter"/>
</dbReference>
<dbReference type="GO" id="GO:0019319">
    <property type="term" value="P:hexose biosynthetic process"/>
    <property type="evidence" value="ECO:0007669"/>
    <property type="project" value="TreeGrafter"/>
</dbReference>
<name>A0A210PTQ2_MIZYE</name>
<comment type="caution">
    <text evidence="2">The sequence shown here is derived from an EMBL/GenBank/DDBJ whole genome shotgun (WGS) entry which is preliminary data.</text>
</comment>
<accession>A0A210PTQ2</accession>
<sequence length="409" mass="48343">MESKTQTVRGQPRVSSCSINRLRVLKHEHVHHTGNYFRSDELEALQSQIIYKQRFLDYAKEDILHMTPPNFLPKLKNPCWYKQKKDKNGSLTLSCVPYFMLLGQKKCGTTDLFASIVTHPDIISPKGKEPQFWARFRHCYCCGNLTYQFRCKKPNKARNWDDYVNYFDSTAKKIQHLLTGTTLAEKKRSREIITGEASPSNLEDNRWWWNYAVNQYDTEPPALTNANYIHRFMPNLKMIIILRNPVSRLYSDYLFVSEGEVSAKRFHQEVLKEIRSFQSCSSYHDIRYCLDHNSFNEGNVTSSVPLSNGFYVVFIKEYMKFFPRNQFHIIRLDEYSKNKSEVMRNIFRFLDVGDVKQQVRNTSKNSRKKKGSDTRDMLPETRSLLTEFYQPYLVQLADLLGDERYLWKD</sequence>